<protein>
    <submittedName>
        <fullName evidence="2">PENTATRICOPEPTIDE REPEAT-CONTAINING PROTEIN</fullName>
    </submittedName>
</protein>
<sequence>MRQAGFRPNQVPFVGLLAACSHAGMVDRALEYFELMQKEYKIKPVMVHYGYLGGMFICKLLNDLADKAKSLGYKLVENMDAIDVRKRKPERTFSSAVYKYEVCSSIWVIEYARWYSYTDHQKYHNVQLYGHDFMNVVSSLTSREVIFIKHRKRLHKLVNGQ</sequence>
<keyword evidence="1" id="KW-0677">Repeat</keyword>
<dbReference type="AlphaFoldDB" id="A0A9Q0TDH5"/>
<dbReference type="InterPro" id="IPR002885">
    <property type="entry name" value="PPR_rpt"/>
</dbReference>
<dbReference type="PANTHER" id="PTHR47926">
    <property type="entry name" value="PENTATRICOPEPTIDE REPEAT-CONTAINING PROTEIN"/>
    <property type="match status" value="1"/>
</dbReference>
<gene>
    <name evidence="2" type="ORF">OIU74_010679</name>
</gene>
<dbReference type="PROSITE" id="PS51257">
    <property type="entry name" value="PROKAR_LIPOPROTEIN"/>
    <property type="match status" value="1"/>
</dbReference>
<keyword evidence="3" id="KW-1185">Reference proteome</keyword>
<dbReference type="InterPro" id="IPR046960">
    <property type="entry name" value="PPR_At4g14850-like_plant"/>
</dbReference>
<evidence type="ECO:0000256" key="1">
    <source>
        <dbReference type="ARBA" id="ARBA00022737"/>
    </source>
</evidence>
<proteinExistence type="predicted"/>
<name>A0A9Q0TDH5_9ROSI</name>
<dbReference type="GO" id="GO:0009451">
    <property type="term" value="P:RNA modification"/>
    <property type="evidence" value="ECO:0007669"/>
    <property type="project" value="InterPro"/>
</dbReference>
<reference evidence="2" key="1">
    <citation type="submission" date="2022-11" db="EMBL/GenBank/DDBJ databases">
        <authorList>
            <person name="Hyden B.L."/>
            <person name="Feng K."/>
            <person name="Yates T."/>
            <person name="Jawdy S."/>
            <person name="Smart L.B."/>
            <person name="Muchero W."/>
        </authorList>
    </citation>
    <scope>NUCLEOTIDE SEQUENCE</scope>
    <source>
        <tissue evidence="2">Shoot tip</tissue>
    </source>
</reference>
<dbReference type="Proteomes" id="UP001151752">
    <property type="component" value="Chromosome 2"/>
</dbReference>
<accession>A0A9Q0TDH5</accession>
<dbReference type="PANTHER" id="PTHR47926:SF480">
    <property type="entry name" value="TETRATRICOPEPTIDE REPEAT-LIKE SUPERFAMILY PROTEIN ISOFORM 1"/>
    <property type="match status" value="1"/>
</dbReference>
<reference evidence="2" key="2">
    <citation type="journal article" date="2023" name="Int. J. Mol. Sci.">
        <title>De Novo Assembly and Annotation of 11 Diverse Shrub Willow (Salix) Genomes Reveals Novel Gene Organization in Sex-Linked Regions.</title>
        <authorList>
            <person name="Hyden B."/>
            <person name="Feng K."/>
            <person name="Yates T.B."/>
            <person name="Jawdy S."/>
            <person name="Cereghino C."/>
            <person name="Smart L.B."/>
            <person name="Muchero W."/>
        </authorList>
    </citation>
    <scope>NUCLEOTIDE SEQUENCE</scope>
    <source>
        <tissue evidence="2">Shoot tip</tissue>
    </source>
</reference>
<comment type="caution">
    <text evidence="2">The sequence shown here is derived from an EMBL/GenBank/DDBJ whole genome shotgun (WGS) entry which is preliminary data.</text>
</comment>
<evidence type="ECO:0000313" key="3">
    <source>
        <dbReference type="Proteomes" id="UP001151752"/>
    </source>
</evidence>
<dbReference type="Pfam" id="PF13812">
    <property type="entry name" value="PPR_3"/>
    <property type="match status" value="1"/>
</dbReference>
<dbReference type="InterPro" id="IPR011990">
    <property type="entry name" value="TPR-like_helical_dom_sf"/>
</dbReference>
<evidence type="ECO:0000313" key="2">
    <source>
        <dbReference type="EMBL" id="KAJ6709627.1"/>
    </source>
</evidence>
<dbReference type="Gene3D" id="1.25.40.10">
    <property type="entry name" value="Tetratricopeptide repeat domain"/>
    <property type="match status" value="1"/>
</dbReference>
<dbReference type="EMBL" id="JAPFFM010000015">
    <property type="protein sequence ID" value="KAJ6709627.1"/>
    <property type="molecule type" value="Genomic_DNA"/>
</dbReference>
<dbReference type="GO" id="GO:0003723">
    <property type="term" value="F:RNA binding"/>
    <property type="evidence" value="ECO:0007669"/>
    <property type="project" value="InterPro"/>
</dbReference>
<organism evidence="2 3">
    <name type="scientific">Salix koriyanagi</name>
    <dbReference type="NCBI Taxonomy" id="2511006"/>
    <lineage>
        <taxon>Eukaryota</taxon>
        <taxon>Viridiplantae</taxon>
        <taxon>Streptophyta</taxon>
        <taxon>Embryophyta</taxon>
        <taxon>Tracheophyta</taxon>
        <taxon>Spermatophyta</taxon>
        <taxon>Magnoliopsida</taxon>
        <taxon>eudicotyledons</taxon>
        <taxon>Gunneridae</taxon>
        <taxon>Pentapetalae</taxon>
        <taxon>rosids</taxon>
        <taxon>fabids</taxon>
        <taxon>Malpighiales</taxon>
        <taxon>Salicaceae</taxon>
        <taxon>Saliceae</taxon>
        <taxon>Salix</taxon>
    </lineage>
</organism>
<dbReference type="NCBIfam" id="TIGR00756">
    <property type="entry name" value="PPR"/>
    <property type="match status" value="1"/>
</dbReference>